<feature type="region of interest" description="Disordered" evidence="2">
    <location>
        <begin position="347"/>
        <end position="387"/>
    </location>
</feature>
<dbReference type="Proteomes" id="UP000295258">
    <property type="component" value="Unassembled WGS sequence"/>
</dbReference>
<accession>A0A4R4VSR6</accession>
<dbReference type="InterPro" id="IPR000383">
    <property type="entry name" value="Xaa-Pro-like_dom"/>
</dbReference>
<evidence type="ECO:0000256" key="1">
    <source>
        <dbReference type="ARBA" id="ARBA00022801"/>
    </source>
</evidence>
<proteinExistence type="predicted"/>
<dbReference type="RefSeq" id="WP_132596210.1">
    <property type="nucleotide sequence ID" value="NZ_SMKO01000039.1"/>
</dbReference>
<dbReference type="EMBL" id="SMKO01000039">
    <property type="protein sequence ID" value="TDD05385.1"/>
    <property type="molecule type" value="Genomic_DNA"/>
</dbReference>
<dbReference type="Gene3D" id="3.40.50.1820">
    <property type="entry name" value="alpha/beta hydrolase"/>
    <property type="match status" value="1"/>
</dbReference>
<gene>
    <name evidence="4" type="ORF">E1292_17105</name>
</gene>
<name>A0A4R4VSR6_9ACTN</name>
<comment type="caution">
    <text evidence="4">The sequence shown here is derived from an EMBL/GenBank/DDBJ whole genome shotgun (WGS) entry which is preliminary data.</text>
</comment>
<dbReference type="SUPFAM" id="SSF53474">
    <property type="entry name" value="alpha/beta-Hydrolases"/>
    <property type="match status" value="1"/>
</dbReference>
<reference evidence="4 5" key="1">
    <citation type="submission" date="2019-03" db="EMBL/GenBank/DDBJ databases">
        <title>Draft genome sequences of novel Actinobacteria.</title>
        <authorList>
            <person name="Sahin N."/>
            <person name="Ay H."/>
            <person name="Saygin H."/>
        </authorList>
    </citation>
    <scope>NUCLEOTIDE SEQUENCE [LARGE SCALE GENOMIC DNA]</scope>
    <source>
        <strain evidence="4 5">KC310</strain>
    </source>
</reference>
<evidence type="ECO:0000256" key="2">
    <source>
        <dbReference type="SAM" id="MobiDB-lite"/>
    </source>
</evidence>
<dbReference type="InterPro" id="IPR005674">
    <property type="entry name" value="CocE/Ser_esterase"/>
</dbReference>
<sequence>MTLLSRLYGVRPALRHRVRVRRNVEIPAADGVRLLATHYYPAGQHRPPLVLLRSPYGRGNVLDRLPALLAERGYQVLYQSLRGTAGSGGRFDGFVIDPADGDGTLSWLREQPWFGGELATWGASYLGLVQWELAARDIPEWKIALIQDAPSSFAEGFMYPGGAFATGNALGWVQLVERMFTGGYGITRQMAGLVGAARRLSRATLALPLQEADQVLTGHPVPWFRDWVRHGPGEEYWASTDHRANAERMPPVVHVQGGWHDFFLPGMLADYAALVAAGRQVRLLVGPWSHGRGLYTRQGLSDALAMLDAVLLGRQAPTGVRLFVTGAGRWIDVPAWPPAHEPTPWFLRPGGGLSRTPHDGQSPPSPYRYDPADPTPTVGGSQVGWSAGTRDNRAVEARADVLTFTTAPLPGDVEAVGPVGVRLHARSANPHVDYFARLCDVDARGRSINVCDGIVRLRDPGHIRTVEITLWPMAHRFKRGHRIRLQVSSGAHPRFGRNPGTGEPLATGTGLRASEHEIFHDHHHLSALWLPLTPGAS</sequence>
<dbReference type="Pfam" id="PF02129">
    <property type="entry name" value="Peptidase_S15"/>
    <property type="match status" value="1"/>
</dbReference>
<dbReference type="Pfam" id="PF08530">
    <property type="entry name" value="PepX_C"/>
    <property type="match status" value="1"/>
</dbReference>
<evidence type="ECO:0000259" key="3">
    <source>
        <dbReference type="SMART" id="SM00939"/>
    </source>
</evidence>
<feature type="domain" description="Xaa-Pro dipeptidyl-peptidase C-terminal" evidence="3">
    <location>
        <begin position="304"/>
        <end position="529"/>
    </location>
</feature>
<dbReference type="Gene3D" id="2.60.120.260">
    <property type="entry name" value="Galactose-binding domain-like"/>
    <property type="match status" value="1"/>
</dbReference>
<dbReference type="InterPro" id="IPR008979">
    <property type="entry name" value="Galactose-bd-like_sf"/>
</dbReference>
<keyword evidence="1 4" id="KW-0378">Hydrolase</keyword>
<dbReference type="AlphaFoldDB" id="A0A4R4VSR6"/>
<dbReference type="InterPro" id="IPR029058">
    <property type="entry name" value="AB_hydrolase_fold"/>
</dbReference>
<organism evidence="4 5">
    <name type="scientific">Nonomuraea deserti</name>
    <dbReference type="NCBI Taxonomy" id="1848322"/>
    <lineage>
        <taxon>Bacteria</taxon>
        <taxon>Bacillati</taxon>
        <taxon>Actinomycetota</taxon>
        <taxon>Actinomycetes</taxon>
        <taxon>Streptosporangiales</taxon>
        <taxon>Streptosporangiaceae</taxon>
        <taxon>Nonomuraea</taxon>
    </lineage>
</organism>
<dbReference type="GO" id="GO:0008239">
    <property type="term" value="F:dipeptidyl-peptidase activity"/>
    <property type="evidence" value="ECO:0007669"/>
    <property type="project" value="InterPro"/>
</dbReference>
<protein>
    <submittedName>
        <fullName evidence="4">CocE/NonD family hydrolase</fullName>
    </submittedName>
</protein>
<evidence type="ECO:0000313" key="4">
    <source>
        <dbReference type="EMBL" id="TDD05385.1"/>
    </source>
</evidence>
<dbReference type="InterPro" id="IPR013736">
    <property type="entry name" value="Xaa-Pro_dipept_C"/>
</dbReference>
<dbReference type="SUPFAM" id="SSF49785">
    <property type="entry name" value="Galactose-binding domain-like"/>
    <property type="match status" value="1"/>
</dbReference>
<evidence type="ECO:0000313" key="5">
    <source>
        <dbReference type="Proteomes" id="UP000295258"/>
    </source>
</evidence>
<dbReference type="SMART" id="SM00939">
    <property type="entry name" value="PepX_C"/>
    <property type="match status" value="1"/>
</dbReference>
<dbReference type="Gene3D" id="1.10.3020.10">
    <property type="entry name" value="alpha-amino acid ester hydrolase ( Helical cap domain)"/>
    <property type="match status" value="1"/>
</dbReference>
<keyword evidence="5" id="KW-1185">Reference proteome</keyword>
<dbReference type="NCBIfam" id="TIGR00976">
    <property type="entry name" value="CocE_NonD"/>
    <property type="match status" value="1"/>
</dbReference>